<proteinExistence type="predicted"/>
<feature type="compositionally biased region" description="Basic and acidic residues" evidence="1">
    <location>
        <begin position="186"/>
        <end position="198"/>
    </location>
</feature>
<reference evidence="2 3" key="1">
    <citation type="submission" date="2015-07" db="EMBL/GenBank/DDBJ databases">
        <title>The genome of Melipona quadrifasciata.</title>
        <authorList>
            <person name="Pan H."/>
            <person name="Kapheim K."/>
        </authorList>
    </citation>
    <scope>NUCLEOTIDE SEQUENCE [LARGE SCALE GENOMIC DNA]</scope>
    <source>
        <strain evidence="2">0111107301</strain>
        <tissue evidence="2">Whole body</tissue>
    </source>
</reference>
<name>A0A0N0U638_9HYME</name>
<accession>A0A0N0U638</accession>
<gene>
    <name evidence="2" type="ORF">WN51_12546</name>
</gene>
<sequence length="240" mass="27516">MTNYKFWLDLVRNVRNTSIDSFLLEDRFYPAVIRHTLLFSSTIHSEPEFINKQLFNQRRKTEKLSTITLLECFRLVEYPHSCDSKSIPIGWSHFVEFNYYLEEVRVCGNTARMGVGPALAVCGNTARMGAGPALAEWDKDEIPEVAFRVTNSRYRIETGSTSSVGRLVDKCQIPLSRQGPTSSKGSSERKLYREDRERTHKYKYNTNSSVVQFIGTEVEGANNSDRHDQRGRGHFTAMTE</sequence>
<feature type="region of interest" description="Disordered" evidence="1">
    <location>
        <begin position="218"/>
        <end position="240"/>
    </location>
</feature>
<keyword evidence="3" id="KW-1185">Reference proteome</keyword>
<feature type="region of interest" description="Disordered" evidence="1">
    <location>
        <begin position="175"/>
        <end position="204"/>
    </location>
</feature>
<evidence type="ECO:0000313" key="3">
    <source>
        <dbReference type="Proteomes" id="UP000053105"/>
    </source>
</evidence>
<dbReference type="AlphaFoldDB" id="A0A0N0U638"/>
<organism evidence="2 3">
    <name type="scientific">Melipona quadrifasciata</name>
    <dbReference type="NCBI Taxonomy" id="166423"/>
    <lineage>
        <taxon>Eukaryota</taxon>
        <taxon>Metazoa</taxon>
        <taxon>Ecdysozoa</taxon>
        <taxon>Arthropoda</taxon>
        <taxon>Hexapoda</taxon>
        <taxon>Insecta</taxon>
        <taxon>Pterygota</taxon>
        <taxon>Neoptera</taxon>
        <taxon>Endopterygota</taxon>
        <taxon>Hymenoptera</taxon>
        <taxon>Apocrita</taxon>
        <taxon>Aculeata</taxon>
        <taxon>Apoidea</taxon>
        <taxon>Anthophila</taxon>
        <taxon>Apidae</taxon>
        <taxon>Melipona</taxon>
    </lineage>
</organism>
<evidence type="ECO:0000313" key="2">
    <source>
        <dbReference type="EMBL" id="KOX75758.1"/>
    </source>
</evidence>
<evidence type="ECO:0000256" key="1">
    <source>
        <dbReference type="SAM" id="MobiDB-lite"/>
    </source>
</evidence>
<dbReference type="EMBL" id="KQ435758">
    <property type="protein sequence ID" value="KOX75758.1"/>
    <property type="molecule type" value="Genomic_DNA"/>
</dbReference>
<dbReference type="Proteomes" id="UP000053105">
    <property type="component" value="Unassembled WGS sequence"/>
</dbReference>
<protein>
    <submittedName>
        <fullName evidence="2">Uncharacterized protein</fullName>
    </submittedName>
</protein>